<gene>
    <name evidence="2" type="ORF">SAC06_03550</name>
</gene>
<feature type="transmembrane region" description="Helical" evidence="1">
    <location>
        <begin position="32"/>
        <end position="49"/>
    </location>
</feature>
<dbReference type="Pfam" id="PF16316">
    <property type="entry name" value="DUF4956"/>
    <property type="match status" value="1"/>
</dbReference>
<dbReference type="AlphaFoldDB" id="A0AAU7V8M3"/>
<dbReference type="RefSeq" id="WP_350258846.1">
    <property type="nucleotide sequence ID" value="NZ_CP138335.1"/>
</dbReference>
<feature type="transmembrane region" description="Helical" evidence="1">
    <location>
        <begin position="105"/>
        <end position="128"/>
    </location>
</feature>
<feature type="transmembrane region" description="Helical" evidence="1">
    <location>
        <begin position="55"/>
        <end position="71"/>
    </location>
</feature>
<name>A0AAU7V8M3_9ACTO</name>
<dbReference type="KEGG" id="sapp:SAC06_03550"/>
<reference evidence="2" key="1">
    <citation type="submission" date="2023-11" db="EMBL/GenBank/DDBJ databases">
        <title>Scrofimicrobium hongkongense sp. nov., isolated from a patient with peritonitis.</title>
        <authorList>
            <person name="Lao H.Y."/>
            <person name="Wong A.Y.P."/>
            <person name="Ng T.L."/>
            <person name="Wong R.Y.L."/>
            <person name="Yau M.C.Y."/>
            <person name="Lam J.Y.W."/>
            <person name="Siu G.K.H."/>
        </authorList>
    </citation>
    <scope>NUCLEOTIDE SEQUENCE</scope>
    <source>
        <strain evidence="2">R131</strain>
    </source>
</reference>
<dbReference type="EMBL" id="CP138335">
    <property type="protein sequence ID" value="XBW08646.1"/>
    <property type="molecule type" value="Genomic_DNA"/>
</dbReference>
<dbReference type="InterPro" id="IPR032531">
    <property type="entry name" value="DUF4956"/>
</dbReference>
<evidence type="ECO:0000256" key="1">
    <source>
        <dbReference type="SAM" id="Phobius"/>
    </source>
</evidence>
<accession>A0AAU7V8M3</accession>
<evidence type="ECO:0000313" key="2">
    <source>
        <dbReference type="EMBL" id="XBW08646.1"/>
    </source>
</evidence>
<sequence length="200" mass="21341">MNPNSLVPLAVDLIAALVLTLAIYYPRHRRRDLVVAFLGVNVGVLAVSLMLSQASVAAGLGLGLFGVLSIIRLRSSEISQREVAYYFAALATGLIGGLGSGDPALASALIAVIVAVMWVADHPALLAGSRHQLVRIDRAIAHELDLRTELEQRLGAKVTAMTVQQLDLVNDSTLVDVRFRVDSQRTGNPSQAVRAARELS</sequence>
<feature type="transmembrane region" description="Helical" evidence="1">
    <location>
        <begin position="83"/>
        <end position="99"/>
    </location>
</feature>
<keyword evidence="1" id="KW-0812">Transmembrane</keyword>
<feature type="transmembrane region" description="Helical" evidence="1">
    <location>
        <begin position="6"/>
        <end position="25"/>
    </location>
</feature>
<proteinExistence type="predicted"/>
<protein>
    <submittedName>
        <fullName evidence="2">DUF4956 domain-containing protein</fullName>
    </submittedName>
</protein>
<keyword evidence="1" id="KW-0472">Membrane</keyword>
<keyword evidence="1" id="KW-1133">Transmembrane helix</keyword>
<organism evidence="2">
    <name type="scientific">Scrofimicrobium appendicitidis</name>
    <dbReference type="NCBI Taxonomy" id="3079930"/>
    <lineage>
        <taxon>Bacteria</taxon>
        <taxon>Bacillati</taxon>
        <taxon>Actinomycetota</taxon>
        <taxon>Actinomycetes</taxon>
        <taxon>Actinomycetales</taxon>
        <taxon>Actinomycetaceae</taxon>
        <taxon>Scrofimicrobium</taxon>
    </lineage>
</organism>